<dbReference type="PANTHER" id="PTHR34660">
    <property type="entry name" value="MYB-LIKE PROTEIN X"/>
    <property type="match status" value="1"/>
</dbReference>
<dbReference type="OrthoDB" id="778084at2759"/>
<feature type="compositionally biased region" description="Basic and acidic residues" evidence="1">
    <location>
        <begin position="89"/>
        <end position="123"/>
    </location>
</feature>
<dbReference type="PANTHER" id="PTHR34660:SF7">
    <property type="entry name" value="DNA LIGASE-LIKE PROTEIN"/>
    <property type="match status" value="1"/>
</dbReference>
<accession>A0A6A4LGZ6</accession>
<feature type="compositionally biased region" description="Basic residues" evidence="1">
    <location>
        <begin position="50"/>
        <end position="59"/>
    </location>
</feature>
<gene>
    <name evidence="2" type="ORF">C3L33_11168</name>
</gene>
<name>A0A6A4LGZ6_9ERIC</name>
<dbReference type="EMBL" id="QEFC01001550">
    <property type="protein sequence ID" value="KAE9456925.1"/>
    <property type="molecule type" value="Genomic_DNA"/>
</dbReference>
<feature type="compositionally biased region" description="Polar residues" evidence="1">
    <location>
        <begin position="147"/>
        <end position="159"/>
    </location>
</feature>
<evidence type="ECO:0000313" key="3">
    <source>
        <dbReference type="Proteomes" id="UP000428333"/>
    </source>
</evidence>
<dbReference type="AlphaFoldDB" id="A0A6A4LGZ6"/>
<feature type="compositionally biased region" description="Polar residues" evidence="1">
    <location>
        <begin position="125"/>
        <end position="139"/>
    </location>
</feature>
<keyword evidence="3" id="KW-1185">Reference proteome</keyword>
<reference evidence="2 3" key="1">
    <citation type="journal article" date="2019" name="Genome Biol. Evol.">
        <title>The Rhododendron genome and chromosomal organization provide insight into shared whole-genome duplications across the heath family (Ericaceae).</title>
        <authorList>
            <person name="Soza V.L."/>
            <person name="Lindsley D."/>
            <person name="Waalkes A."/>
            <person name="Ramage E."/>
            <person name="Patwardhan R.P."/>
            <person name="Burton J.N."/>
            <person name="Adey A."/>
            <person name="Kumar A."/>
            <person name="Qiu R."/>
            <person name="Shendure J."/>
            <person name="Hall B."/>
        </authorList>
    </citation>
    <scope>NUCLEOTIDE SEQUENCE [LARGE SCALE GENOMIC DNA]</scope>
    <source>
        <strain evidence="2">RSF 1966-606</strain>
    </source>
</reference>
<protein>
    <submittedName>
        <fullName evidence="2">Uncharacterized protein</fullName>
    </submittedName>
</protein>
<feature type="compositionally biased region" description="Basic and acidic residues" evidence="1">
    <location>
        <begin position="169"/>
        <end position="183"/>
    </location>
</feature>
<evidence type="ECO:0000313" key="2">
    <source>
        <dbReference type="EMBL" id="KAE9456925.1"/>
    </source>
</evidence>
<evidence type="ECO:0000256" key="1">
    <source>
        <dbReference type="SAM" id="MobiDB-lite"/>
    </source>
</evidence>
<organism evidence="2 3">
    <name type="scientific">Rhododendron williamsianum</name>
    <dbReference type="NCBI Taxonomy" id="262921"/>
    <lineage>
        <taxon>Eukaryota</taxon>
        <taxon>Viridiplantae</taxon>
        <taxon>Streptophyta</taxon>
        <taxon>Embryophyta</taxon>
        <taxon>Tracheophyta</taxon>
        <taxon>Spermatophyta</taxon>
        <taxon>Magnoliopsida</taxon>
        <taxon>eudicotyledons</taxon>
        <taxon>Gunneridae</taxon>
        <taxon>Pentapetalae</taxon>
        <taxon>asterids</taxon>
        <taxon>Ericales</taxon>
        <taxon>Ericaceae</taxon>
        <taxon>Ericoideae</taxon>
        <taxon>Rhodoreae</taxon>
        <taxon>Rhododendron</taxon>
    </lineage>
</organism>
<feature type="region of interest" description="Disordered" evidence="1">
    <location>
        <begin position="37"/>
        <end position="198"/>
    </location>
</feature>
<proteinExistence type="predicted"/>
<sequence>MLASLVFPSFAWLCLNLWSSLVVYSKFVLAGALKLQKEREKAETETERKKERKREKKEKKRESKVKDASASGHGEKRKRKQKDKKAHKGEKDTADVEGKHIQKRGEDEAEQLERSNLTEEHEQPVSLQNPCYSSDSTENSNKRRRQTSPVNEIRCTQGNILRIRLPSLKLKEPEASANEEKLHSSSKPVRLPSLKLKEPDASVTGEKLYSSSKPVRLPSLKLKEPDASVNEGKLYSSSKPIQEDLRGKGTDLCRRDEEQICSTSGGTGNSAQDKLWTAKGSTSKKGIPTVESLFKDLVENWVSPPLQSERTDLDELDWLFGRKHPVRERVKVSSDVSCTGSANLLPRAHYLPEADIYALPFTIPF</sequence>
<feature type="compositionally biased region" description="Basic and acidic residues" evidence="1">
    <location>
        <begin position="37"/>
        <end position="49"/>
    </location>
</feature>
<comment type="caution">
    <text evidence="2">The sequence shown here is derived from an EMBL/GenBank/DDBJ whole genome shotgun (WGS) entry which is preliminary data.</text>
</comment>
<feature type="non-terminal residue" evidence="2">
    <location>
        <position position="1"/>
    </location>
</feature>
<feature type="compositionally biased region" description="Basic residues" evidence="1">
    <location>
        <begin position="75"/>
        <end position="88"/>
    </location>
</feature>
<dbReference type="Proteomes" id="UP000428333">
    <property type="component" value="Linkage Group LG06"/>
</dbReference>